<reference evidence="3" key="1">
    <citation type="journal article" date="2022" name="bioRxiv">
        <title>Sequencing and chromosome-scale assembly of the giantPleurodeles waltlgenome.</title>
        <authorList>
            <person name="Brown T."/>
            <person name="Elewa A."/>
            <person name="Iarovenko S."/>
            <person name="Subramanian E."/>
            <person name="Araus A.J."/>
            <person name="Petzold A."/>
            <person name="Susuki M."/>
            <person name="Suzuki K.-i.T."/>
            <person name="Hayashi T."/>
            <person name="Toyoda A."/>
            <person name="Oliveira C."/>
            <person name="Osipova E."/>
            <person name="Leigh N.D."/>
            <person name="Simon A."/>
            <person name="Yun M.H."/>
        </authorList>
    </citation>
    <scope>NUCLEOTIDE SEQUENCE</scope>
    <source>
        <strain evidence="3">20211129_DDA</strain>
        <tissue evidence="3">Liver</tissue>
    </source>
</reference>
<keyword evidence="1" id="KW-0175">Coiled coil</keyword>
<dbReference type="InterPro" id="IPR004244">
    <property type="entry name" value="Transposase_22"/>
</dbReference>
<dbReference type="PANTHER" id="PTHR11505">
    <property type="entry name" value="L1 TRANSPOSABLE ELEMENT-RELATED"/>
    <property type="match status" value="1"/>
</dbReference>
<accession>A0AAV7SAI0</accession>
<feature type="region of interest" description="Disordered" evidence="2">
    <location>
        <begin position="1"/>
        <end position="39"/>
    </location>
</feature>
<feature type="compositionally biased region" description="Basic and acidic residues" evidence="2">
    <location>
        <begin position="9"/>
        <end position="21"/>
    </location>
</feature>
<feature type="coiled-coil region" evidence="1">
    <location>
        <begin position="235"/>
        <end position="262"/>
    </location>
</feature>
<dbReference type="EMBL" id="JANPWB010000008">
    <property type="protein sequence ID" value="KAJ1161999.1"/>
    <property type="molecule type" value="Genomic_DNA"/>
</dbReference>
<evidence type="ECO:0000256" key="1">
    <source>
        <dbReference type="SAM" id="Coils"/>
    </source>
</evidence>
<organism evidence="3 4">
    <name type="scientific">Pleurodeles waltl</name>
    <name type="common">Iberian ribbed newt</name>
    <dbReference type="NCBI Taxonomy" id="8319"/>
    <lineage>
        <taxon>Eukaryota</taxon>
        <taxon>Metazoa</taxon>
        <taxon>Chordata</taxon>
        <taxon>Craniata</taxon>
        <taxon>Vertebrata</taxon>
        <taxon>Euteleostomi</taxon>
        <taxon>Amphibia</taxon>
        <taxon>Batrachia</taxon>
        <taxon>Caudata</taxon>
        <taxon>Salamandroidea</taxon>
        <taxon>Salamandridae</taxon>
        <taxon>Pleurodelinae</taxon>
        <taxon>Pleurodeles</taxon>
    </lineage>
</organism>
<evidence type="ECO:0000313" key="3">
    <source>
        <dbReference type="EMBL" id="KAJ1161999.1"/>
    </source>
</evidence>
<dbReference type="AlphaFoldDB" id="A0AAV7SAI0"/>
<name>A0AAV7SAI0_PLEWA</name>
<dbReference type="Gene3D" id="3.30.70.1820">
    <property type="entry name" value="L1 transposable element, RRM domain"/>
    <property type="match status" value="1"/>
</dbReference>
<comment type="caution">
    <text evidence="3">The sequence shown here is derived from an EMBL/GenBank/DDBJ whole genome shotgun (WGS) entry which is preliminary data.</text>
</comment>
<keyword evidence="4" id="KW-1185">Reference proteome</keyword>
<gene>
    <name evidence="3" type="ORF">NDU88_002479</name>
</gene>
<proteinExistence type="predicted"/>
<evidence type="ECO:0000313" key="4">
    <source>
        <dbReference type="Proteomes" id="UP001066276"/>
    </source>
</evidence>
<evidence type="ECO:0000256" key="2">
    <source>
        <dbReference type="SAM" id="MobiDB-lite"/>
    </source>
</evidence>
<sequence>MRRQRHGSNHQDLDGPSRDSEGLQDLLITPPALPGSSSLDGQELVMLQPSQIIEPLSLPSIPALSNLASNSQATLSSANTVTTLPLALPSDTEQHKEKPSYTLFSTNSGNAKRAVKEKVKEKETKTIMVKENFHGSQLPSTTTANSLSEGSCHALSDSISSEVNILLQALHPLPAIRDPANSLGDVTVVSSMEVMLGQIVEELQAIKVSQEEARKETKVQLSQINFNRIHLSTRVSQAKQRVSDLEETNKQQESATSQIQSELEVLQFKLDEGENRSRCSNLRFLGVPEEIESLSVTKVISDLIYKCILPEKPVDKDDLSIMWAHRVPPMHATNSKYLRTILVNFGDYRIK</sequence>
<protein>
    <submittedName>
        <fullName evidence="3">Uncharacterized protein</fullName>
    </submittedName>
</protein>
<dbReference type="Proteomes" id="UP001066276">
    <property type="component" value="Chromosome 4_2"/>
</dbReference>